<keyword evidence="4" id="KW-1185">Reference proteome</keyword>
<evidence type="ECO:0000256" key="1">
    <source>
        <dbReference type="ARBA" id="ARBA00023002"/>
    </source>
</evidence>
<evidence type="ECO:0000313" key="3">
    <source>
        <dbReference type="EMBL" id="MVN89896.1"/>
    </source>
</evidence>
<keyword evidence="1" id="KW-0560">Oxidoreductase</keyword>
<dbReference type="Proteomes" id="UP000434850">
    <property type="component" value="Unassembled WGS sequence"/>
</dbReference>
<organism evidence="3 4">
    <name type="scientific">Mucilaginibacter aquatilis</name>
    <dbReference type="NCBI Taxonomy" id="1517760"/>
    <lineage>
        <taxon>Bacteria</taxon>
        <taxon>Pseudomonadati</taxon>
        <taxon>Bacteroidota</taxon>
        <taxon>Sphingobacteriia</taxon>
        <taxon>Sphingobacteriales</taxon>
        <taxon>Sphingobacteriaceae</taxon>
        <taxon>Mucilaginibacter</taxon>
    </lineage>
</organism>
<dbReference type="AlphaFoldDB" id="A0A6I4I8X6"/>
<dbReference type="EMBL" id="WQLA01000001">
    <property type="protein sequence ID" value="MVN89896.1"/>
    <property type="molecule type" value="Genomic_DNA"/>
</dbReference>
<evidence type="ECO:0000259" key="2">
    <source>
        <dbReference type="Pfam" id="PF00248"/>
    </source>
</evidence>
<dbReference type="PANTHER" id="PTHR43364:SF4">
    <property type="entry name" value="NAD(P)-LINKED OXIDOREDUCTASE SUPERFAMILY PROTEIN"/>
    <property type="match status" value="1"/>
</dbReference>
<dbReference type="Gene3D" id="3.20.20.100">
    <property type="entry name" value="NADP-dependent oxidoreductase domain"/>
    <property type="match status" value="1"/>
</dbReference>
<evidence type="ECO:0000313" key="4">
    <source>
        <dbReference type="Proteomes" id="UP000434850"/>
    </source>
</evidence>
<dbReference type="InterPro" id="IPR036812">
    <property type="entry name" value="NAD(P)_OxRdtase_dom_sf"/>
</dbReference>
<dbReference type="InterPro" id="IPR050523">
    <property type="entry name" value="AKR_Detox_Biosynth"/>
</dbReference>
<accession>A0A6I4I8X6</accession>
<reference evidence="3 4" key="1">
    <citation type="submission" date="2019-12" db="EMBL/GenBank/DDBJ databases">
        <title>Mucilaginibacter sp. HME9299 genome sequencing and assembly.</title>
        <authorList>
            <person name="Kang H."/>
            <person name="Kim H."/>
            <person name="Joh K."/>
        </authorList>
    </citation>
    <scope>NUCLEOTIDE SEQUENCE [LARGE SCALE GENOMIC DNA]</scope>
    <source>
        <strain evidence="3 4">HME9299</strain>
    </source>
</reference>
<dbReference type="RefSeq" id="WP_157539686.1">
    <property type="nucleotide sequence ID" value="NZ_WQLA01000001.1"/>
</dbReference>
<feature type="domain" description="NADP-dependent oxidoreductase" evidence="2">
    <location>
        <begin position="16"/>
        <end position="321"/>
    </location>
</feature>
<sequence>MEYRNLGKTDLKVSAITFGAWAAGGWMWGGNDDKEAIEAMQAAYDLGITSIDTAPIYGQGKSEELVGRAIKDLQRDKVQILTKFGMRWDLAKGTFGFKSKDNSGKDIDIYKYAGKESIIKECEDSLKRLGTDYIDLLQIHWPDESTPIAETMEALIQLKEQGKIREAGVSNYSVAQMQESEQTITLASNQVPFSMVNRKIEADIVPYCMENNKSILAYSPMERGLLTGKIKPGHKFSEGDHRAGVKFFKEENIKRTNEFLNKIKPLADDKNATLGQLVIRWTIERPGITVALVGARNAEQASQNAKAIEVKLTADEIAFINGELEKVEIVD</sequence>
<name>A0A6I4I8X6_9SPHI</name>
<dbReference type="FunFam" id="3.20.20.100:FF:000004">
    <property type="entry name" value="Oxidoreductase, aldo/keto reductase"/>
    <property type="match status" value="1"/>
</dbReference>
<proteinExistence type="predicted"/>
<dbReference type="InterPro" id="IPR023210">
    <property type="entry name" value="NADP_OxRdtase_dom"/>
</dbReference>
<dbReference type="PANTHER" id="PTHR43364">
    <property type="entry name" value="NADH-SPECIFIC METHYLGLYOXAL REDUCTASE-RELATED"/>
    <property type="match status" value="1"/>
</dbReference>
<comment type="caution">
    <text evidence="3">The sequence shown here is derived from an EMBL/GenBank/DDBJ whole genome shotgun (WGS) entry which is preliminary data.</text>
</comment>
<gene>
    <name evidence="3" type="ORF">GO816_02025</name>
</gene>
<dbReference type="GO" id="GO:0005829">
    <property type="term" value="C:cytosol"/>
    <property type="evidence" value="ECO:0007669"/>
    <property type="project" value="TreeGrafter"/>
</dbReference>
<dbReference type="Pfam" id="PF00248">
    <property type="entry name" value="Aldo_ket_red"/>
    <property type="match status" value="1"/>
</dbReference>
<dbReference type="OrthoDB" id="9773828at2"/>
<dbReference type="SUPFAM" id="SSF51430">
    <property type="entry name" value="NAD(P)-linked oxidoreductase"/>
    <property type="match status" value="1"/>
</dbReference>
<dbReference type="GO" id="GO:0016491">
    <property type="term" value="F:oxidoreductase activity"/>
    <property type="evidence" value="ECO:0007669"/>
    <property type="project" value="UniProtKB-KW"/>
</dbReference>
<protein>
    <submittedName>
        <fullName evidence="3">Aldo/keto reductase</fullName>
    </submittedName>
</protein>